<protein>
    <submittedName>
        <fullName evidence="2 3">Uncharacterized protein</fullName>
    </submittedName>
</protein>
<gene>
    <name evidence="2" type="ordered locus">MTR_3g091503</name>
</gene>
<dbReference type="EMBL" id="CM001219">
    <property type="protein sequence ID" value="KEH35454.1"/>
    <property type="molecule type" value="Genomic_DNA"/>
</dbReference>
<evidence type="ECO:0000313" key="2">
    <source>
        <dbReference type="EMBL" id="KEH35454.1"/>
    </source>
</evidence>
<evidence type="ECO:0000313" key="4">
    <source>
        <dbReference type="Proteomes" id="UP000002051"/>
    </source>
</evidence>
<reference evidence="3" key="3">
    <citation type="submission" date="2015-04" db="UniProtKB">
        <authorList>
            <consortium name="EnsemblPlants"/>
        </authorList>
    </citation>
    <scope>IDENTIFICATION</scope>
    <source>
        <strain evidence="3">cv. Jemalong A17</strain>
    </source>
</reference>
<dbReference type="EnsemblPlants" id="KEH35454">
    <property type="protein sequence ID" value="KEH35454"/>
    <property type="gene ID" value="MTR_3g091503"/>
</dbReference>
<organism evidence="2 4">
    <name type="scientific">Medicago truncatula</name>
    <name type="common">Barrel medic</name>
    <name type="synonym">Medicago tribuloides</name>
    <dbReference type="NCBI Taxonomy" id="3880"/>
    <lineage>
        <taxon>Eukaryota</taxon>
        <taxon>Viridiplantae</taxon>
        <taxon>Streptophyta</taxon>
        <taxon>Embryophyta</taxon>
        <taxon>Tracheophyta</taxon>
        <taxon>Spermatophyta</taxon>
        <taxon>Magnoliopsida</taxon>
        <taxon>eudicotyledons</taxon>
        <taxon>Gunneridae</taxon>
        <taxon>Pentapetalae</taxon>
        <taxon>rosids</taxon>
        <taxon>fabids</taxon>
        <taxon>Fabales</taxon>
        <taxon>Fabaceae</taxon>
        <taxon>Papilionoideae</taxon>
        <taxon>50 kb inversion clade</taxon>
        <taxon>NPAAA clade</taxon>
        <taxon>Hologalegina</taxon>
        <taxon>IRL clade</taxon>
        <taxon>Trifolieae</taxon>
        <taxon>Medicago</taxon>
    </lineage>
</organism>
<proteinExistence type="predicted"/>
<evidence type="ECO:0000256" key="1">
    <source>
        <dbReference type="SAM" id="MobiDB-lite"/>
    </source>
</evidence>
<feature type="region of interest" description="Disordered" evidence="1">
    <location>
        <begin position="66"/>
        <end position="91"/>
    </location>
</feature>
<reference evidence="2 4" key="1">
    <citation type="journal article" date="2011" name="Nature">
        <title>The Medicago genome provides insight into the evolution of rhizobial symbioses.</title>
        <authorList>
            <person name="Young N.D."/>
            <person name="Debelle F."/>
            <person name="Oldroyd G.E."/>
            <person name="Geurts R."/>
            <person name="Cannon S.B."/>
            <person name="Udvardi M.K."/>
            <person name="Benedito V.A."/>
            <person name="Mayer K.F."/>
            <person name="Gouzy J."/>
            <person name="Schoof H."/>
            <person name="Van de Peer Y."/>
            <person name="Proost S."/>
            <person name="Cook D.R."/>
            <person name="Meyers B.C."/>
            <person name="Spannagl M."/>
            <person name="Cheung F."/>
            <person name="De Mita S."/>
            <person name="Krishnakumar V."/>
            <person name="Gundlach H."/>
            <person name="Zhou S."/>
            <person name="Mudge J."/>
            <person name="Bharti A.K."/>
            <person name="Murray J.D."/>
            <person name="Naoumkina M.A."/>
            <person name="Rosen B."/>
            <person name="Silverstein K.A."/>
            <person name="Tang H."/>
            <person name="Rombauts S."/>
            <person name="Zhao P.X."/>
            <person name="Zhou P."/>
            <person name="Barbe V."/>
            <person name="Bardou P."/>
            <person name="Bechner M."/>
            <person name="Bellec A."/>
            <person name="Berger A."/>
            <person name="Berges H."/>
            <person name="Bidwell S."/>
            <person name="Bisseling T."/>
            <person name="Choisne N."/>
            <person name="Couloux A."/>
            <person name="Denny R."/>
            <person name="Deshpande S."/>
            <person name="Dai X."/>
            <person name="Doyle J.J."/>
            <person name="Dudez A.M."/>
            <person name="Farmer A.D."/>
            <person name="Fouteau S."/>
            <person name="Franken C."/>
            <person name="Gibelin C."/>
            <person name="Gish J."/>
            <person name="Goldstein S."/>
            <person name="Gonzalez A.J."/>
            <person name="Green P.J."/>
            <person name="Hallab A."/>
            <person name="Hartog M."/>
            <person name="Hua A."/>
            <person name="Humphray S.J."/>
            <person name="Jeong D.H."/>
            <person name="Jing Y."/>
            <person name="Jocker A."/>
            <person name="Kenton S.M."/>
            <person name="Kim D.J."/>
            <person name="Klee K."/>
            <person name="Lai H."/>
            <person name="Lang C."/>
            <person name="Lin S."/>
            <person name="Macmil S.L."/>
            <person name="Magdelenat G."/>
            <person name="Matthews L."/>
            <person name="McCorrison J."/>
            <person name="Monaghan E.L."/>
            <person name="Mun J.H."/>
            <person name="Najar F.Z."/>
            <person name="Nicholson C."/>
            <person name="Noirot C."/>
            <person name="O'Bleness M."/>
            <person name="Paule C.R."/>
            <person name="Poulain J."/>
            <person name="Prion F."/>
            <person name="Qin B."/>
            <person name="Qu C."/>
            <person name="Retzel E.F."/>
            <person name="Riddle C."/>
            <person name="Sallet E."/>
            <person name="Samain S."/>
            <person name="Samson N."/>
            <person name="Sanders I."/>
            <person name="Saurat O."/>
            <person name="Scarpelli C."/>
            <person name="Schiex T."/>
            <person name="Segurens B."/>
            <person name="Severin A.J."/>
            <person name="Sherrier D.J."/>
            <person name="Shi R."/>
            <person name="Sims S."/>
            <person name="Singer S.R."/>
            <person name="Sinharoy S."/>
            <person name="Sterck L."/>
            <person name="Viollet A."/>
            <person name="Wang B.B."/>
            <person name="Wang K."/>
            <person name="Wang M."/>
            <person name="Wang X."/>
            <person name="Warfsmann J."/>
            <person name="Weissenbach J."/>
            <person name="White D.D."/>
            <person name="White J.D."/>
            <person name="Wiley G.B."/>
            <person name="Wincker P."/>
            <person name="Xing Y."/>
            <person name="Yang L."/>
            <person name="Yao Z."/>
            <person name="Ying F."/>
            <person name="Zhai J."/>
            <person name="Zhou L."/>
            <person name="Zuber A."/>
            <person name="Denarie J."/>
            <person name="Dixon R.A."/>
            <person name="May G.D."/>
            <person name="Schwartz D.C."/>
            <person name="Rogers J."/>
            <person name="Quetier F."/>
            <person name="Town C.D."/>
            <person name="Roe B.A."/>
        </authorList>
    </citation>
    <scope>NUCLEOTIDE SEQUENCE [LARGE SCALE GENOMIC DNA]</scope>
    <source>
        <strain evidence="2">A17</strain>
        <strain evidence="3 4">cv. Jemalong A17</strain>
    </source>
</reference>
<dbReference type="Proteomes" id="UP000002051">
    <property type="component" value="Chromosome 3"/>
</dbReference>
<sequence>MTELVRFCLYLEPSDKSSFCLIFETKVVIEKYLLLLKFRVTDKHQNSKDADGAACFKRRRVLMEKHASRSENEPLPKQCHNNAMNRHQSSKEDAADAHRLRRMVMMQNCAYSLRCKSENQYAAMQLYNGPIRPMTLF</sequence>
<name>A0A072V0C5_MEDTR</name>
<keyword evidence="4" id="KW-1185">Reference proteome</keyword>
<accession>A0A072V0C5</accession>
<reference evidence="2 4" key="2">
    <citation type="journal article" date="2014" name="BMC Genomics">
        <title>An improved genome release (version Mt4.0) for the model legume Medicago truncatula.</title>
        <authorList>
            <person name="Tang H."/>
            <person name="Krishnakumar V."/>
            <person name="Bidwell S."/>
            <person name="Rosen B."/>
            <person name="Chan A."/>
            <person name="Zhou S."/>
            <person name="Gentzbittel L."/>
            <person name="Childs K.L."/>
            <person name="Yandell M."/>
            <person name="Gundlach H."/>
            <person name="Mayer K.F."/>
            <person name="Schwartz D.C."/>
            <person name="Town C.D."/>
        </authorList>
    </citation>
    <scope>GENOME REANNOTATION</scope>
    <source>
        <strain evidence="2">A17</strain>
        <strain evidence="3 4">cv. Jemalong A17</strain>
    </source>
</reference>
<dbReference type="AlphaFoldDB" id="A0A072V0C5"/>
<evidence type="ECO:0000313" key="3">
    <source>
        <dbReference type="EnsemblPlants" id="KEH35454"/>
    </source>
</evidence>
<dbReference type="HOGENOM" id="CLU_1868157_0_0_1"/>